<name>A0AAV2VLU2_9VIBR</name>
<protein>
    <recommendedName>
        <fullName evidence="5">Porin</fullName>
    </recommendedName>
</protein>
<feature type="region of interest" description="Disordered" evidence="1">
    <location>
        <begin position="251"/>
        <end position="297"/>
    </location>
</feature>
<dbReference type="AlphaFoldDB" id="A0AAV2VLU2"/>
<comment type="caution">
    <text evidence="3">The sequence shown here is derived from an EMBL/GenBank/DDBJ whole genome shotgun (WGS) entry which is preliminary data.</text>
</comment>
<evidence type="ECO:0000256" key="1">
    <source>
        <dbReference type="SAM" id="MobiDB-lite"/>
    </source>
</evidence>
<dbReference type="InterPro" id="IPR010344">
    <property type="entry name" value="YbjH"/>
</dbReference>
<reference evidence="3 4" key="1">
    <citation type="journal article" date="2013" name="ISME J.">
        <title>Comparative genomics of pathogenic lineages of Vibrio nigripulchritudo identifies virulence-associated traits.</title>
        <authorList>
            <person name="Goudenege D."/>
            <person name="Labreuche Y."/>
            <person name="Krin E."/>
            <person name="Ansquer D."/>
            <person name="Mangenot S."/>
            <person name="Calteau A."/>
            <person name="Medigue C."/>
            <person name="Mazel D."/>
            <person name="Polz M.F."/>
            <person name="Le Roux F."/>
        </authorList>
    </citation>
    <scope>NUCLEOTIDE SEQUENCE [LARGE SCALE GENOMIC DNA]</scope>
    <source>
        <strain evidence="3 4">SOn1</strain>
    </source>
</reference>
<dbReference type="Proteomes" id="UP000018211">
    <property type="component" value="Unassembled WGS sequence"/>
</dbReference>
<feature type="compositionally biased region" description="Low complexity" evidence="1">
    <location>
        <begin position="274"/>
        <end position="287"/>
    </location>
</feature>
<evidence type="ECO:0000256" key="2">
    <source>
        <dbReference type="SAM" id="SignalP"/>
    </source>
</evidence>
<evidence type="ECO:0000313" key="3">
    <source>
        <dbReference type="EMBL" id="CCO45340.1"/>
    </source>
</evidence>
<feature type="chain" id="PRO_5043517178" description="Porin" evidence="2">
    <location>
        <begin position="21"/>
        <end position="678"/>
    </location>
</feature>
<dbReference type="EMBL" id="CAOF01000050">
    <property type="protein sequence ID" value="CCO45340.1"/>
    <property type="molecule type" value="Genomic_DNA"/>
</dbReference>
<feature type="signal peptide" evidence="2">
    <location>
        <begin position="1"/>
        <end position="20"/>
    </location>
</feature>
<gene>
    <name evidence="3" type="ORF">VIBNISOn1_1430113</name>
</gene>
<evidence type="ECO:0000313" key="4">
    <source>
        <dbReference type="Proteomes" id="UP000018211"/>
    </source>
</evidence>
<keyword evidence="2" id="KW-0732">Signal</keyword>
<dbReference type="Pfam" id="PF06082">
    <property type="entry name" value="YjbH"/>
    <property type="match status" value="1"/>
</dbReference>
<accession>A0AAV2VLU2</accession>
<sequence>MKKITISGSVLSCFSFVAMSQPMNYVSQTGFTGLLRTPHAHTLEYGSLSIGGNWEDNVDFNQGYSKGAHHTLFMGIGLAPSFELGLQNTHKSFNGNGTYGSGSSDLAFSFKLSSEHWLPDSPLQFALGVQDVGFRGHASFHKNEYLVASYTWNDLRLTAGYGAGHYANQMGENYLNGMFGGVEYQVLPWSQVTADYDGTGYNAGIRFNTPQSFLPDGWRLDALMQLYSNSSTKERDNQYFGFHLKVPLSGTGDRPTTVRSTSESYHSEDKALLATESSQESGEGTEQASKELNSSEQTSDFKKSLIQSLIEHGFENVQVSQKNQMLSVAIENNVYNKNEKTALVETINIVKGVYEGDFSLYLLNNQLPVLKVIGNKQALEDFDKNSGSLDAFDIDSFDAVVSYYRDHWSSSASNRSMLKPRINLSPYFMSSLGTEYGVFDYSLGLSSNLTMDLWPGAVLDVRYVKGLSASDDPKKYNTPVPEVEDGVDRALIHQAFMLPWGFSTQFSYGRIYKDYLGLMNESQWQSPNGRHKIRTLHGVFEKQAFEYQAAPSLLYYRFAMPEWDWALELHTGQYMYADKGIGLKSMHWFGDTKVSLEFNRTVENYAGLYFEIPLGFSKDMNPDYFQITGIDSWKWGYYTRLSTSSNHIVSHVIVEPELQHSLNRTYFNRDRLSPIHLK</sequence>
<evidence type="ECO:0008006" key="5">
    <source>
        <dbReference type="Google" id="ProtNLM"/>
    </source>
</evidence>
<proteinExistence type="predicted"/>
<organism evidence="3 4">
    <name type="scientific">Vibrio nigripulchritudo SOn1</name>
    <dbReference type="NCBI Taxonomy" id="1238450"/>
    <lineage>
        <taxon>Bacteria</taxon>
        <taxon>Pseudomonadati</taxon>
        <taxon>Pseudomonadota</taxon>
        <taxon>Gammaproteobacteria</taxon>
        <taxon>Vibrionales</taxon>
        <taxon>Vibrionaceae</taxon>
        <taxon>Vibrio</taxon>
    </lineage>
</organism>